<dbReference type="EMBL" id="JNVN01001287">
    <property type="protein sequence ID" value="KHJ33703.1"/>
    <property type="molecule type" value="Genomic_DNA"/>
</dbReference>
<evidence type="ECO:0000313" key="3">
    <source>
        <dbReference type="Proteomes" id="UP000030854"/>
    </source>
</evidence>
<dbReference type="AlphaFoldDB" id="A0A0B1P609"/>
<evidence type="ECO:0000313" key="2">
    <source>
        <dbReference type="EMBL" id="KHJ33703.1"/>
    </source>
</evidence>
<sequence>MSNSLVSVDCPQESWINHLSPNINEHMTQISTSELEFTAEPFSYTYDQEKRLSVSTMPIFPIFDASQNEEIHRETLRRNTVPDILPSQLCQFGNFFQRPIPFMPDYQDQSRINLMTYLSENILLPAKVSEESSISNTMFKHSWTDIGQIREWESFSLEEFNKMPSFQSLLNRSLPSSDLSTPSRNCNTSDFNGEYFAAKINLALSQSQKPRNLKMLVSKNQKTKESIFLSSCVGHNGTSGNDHRIVGLRKHLNGWDLLCEEESSKVKKNIDYLESLAHLHYYLREYGCRYGFILTDLNLIVVRHGTEETPNFGFLETKIFSLDSSKITEFDKSRAPNELIPQNRENLAQKGPALLALWYLHMLAGDRVIPGHASWDIDTGSYSNKSKHRFLRRDVDLLKILDADVRRAKRRKGWTTPWEIKAPRSRQRITASTQHPSREMANNKDASRKNLKNNPESIETRPYKKH</sequence>
<name>A0A0B1P609_UNCNE</name>
<comment type="caution">
    <text evidence="2">The sequence shown here is derived from an EMBL/GenBank/DDBJ whole genome shotgun (WGS) entry which is preliminary data.</text>
</comment>
<gene>
    <name evidence="2" type="ORF">EV44_g3166</name>
</gene>
<dbReference type="HOGENOM" id="CLU_586890_0_0_1"/>
<dbReference type="Proteomes" id="UP000030854">
    <property type="component" value="Unassembled WGS sequence"/>
</dbReference>
<dbReference type="STRING" id="52586.A0A0B1P609"/>
<organism evidence="2 3">
    <name type="scientific">Uncinula necator</name>
    <name type="common">Grape powdery mildew</name>
    <dbReference type="NCBI Taxonomy" id="52586"/>
    <lineage>
        <taxon>Eukaryota</taxon>
        <taxon>Fungi</taxon>
        <taxon>Dikarya</taxon>
        <taxon>Ascomycota</taxon>
        <taxon>Pezizomycotina</taxon>
        <taxon>Leotiomycetes</taxon>
        <taxon>Erysiphales</taxon>
        <taxon>Erysiphaceae</taxon>
        <taxon>Erysiphe</taxon>
    </lineage>
</organism>
<feature type="compositionally biased region" description="Basic and acidic residues" evidence="1">
    <location>
        <begin position="436"/>
        <end position="448"/>
    </location>
</feature>
<evidence type="ECO:0000256" key="1">
    <source>
        <dbReference type="SAM" id="MobiDB-lite"/>
    </source>
</evidence>
<feature type="region of interest" description="Disordered" evidence="1">
    <location>
        <begin position="423"/>
        <end position="466"/>
    </location>
</feature>
<protein>
    <submittedName>
        <fullName evidence="2">Putative sialidase protein</fullName>
    </submittedName>
</protein>
<keyword evidence="3" id="KW-1185">Reference proteome</keyword>
<proteinExistence type="predicted"/>
<accession>A0A0B1P609</accession>
<reference evidence="2 3" key="1">
    <citation type="journal article" date="2014" name="BMC Genomics">
        <title>Adaptive genomic structural variation in the grape powdery mildew pathogen, Erysiphe necator.</title>
        <authorList>
            <person name="Jones L."/>
            <person name="Riaz S."/>
            <person name="Morales-Cruz A."/>
            <person name="Amrine K.C."/>
            <person name="McGuire B."/>
            <person name="Gubler W.D."/>
            <person name="Walker M.A."/>
            <person name="Cantu D."/>
        </authorList>
    </citation>
    <scope>NUCLEOTIDE SEQUENCE [LARGE SCALE GENOMIC DNA]</scope>
    <source>
        <strain evidence="3">c</strain>
    </source>
</reference>